<keyword evidence="5" id="KW-1185">Reference proteome</keyword>
<protein>
    <submittedName>
        <fullName evidence="4">IclR family transcriptional regulator</fullName>
    </submittedName>
</protein>
<dbReference type="GO" id="GO:0003677">
    <property type="term" value="F:DNA binding"/>
    <property type="evidence" value="ECO:0007669"/>
    <property type="project" value="UniProtKB-KW"/>
</dbReference>
<dbReference type="RefSeq" id="WP_035711025.1">
    <property type="nucleotide sequence ID" value="NZ_CAMIFG010000092.1"/>
</dbReference>
<sequence length="253" mass="26393">MTVAETRLVPAVERARAILDYVAETPEPPAQAEIGRALAVPKSSLHGLLATLTALGLLNEERGRYTIGAHVLKWAGAALDQSDMAQEFNRLIGAIPALAQHTITLSSLIGAEVVYTSCRNSTAPLGVTFRMGMRLPAVFTATGKAMLAYLPAEARATLTAEFPSPLTSASVRDRAGLDAEIARVRRDGFSIDNGQVRAGMTCIGAAVLNRAGLPVAGVALSMTTEEATPAAIAEAGEAIADLATRLSRFTALA</sequence>
<dbReference type="Proteomes" id="UP000028826">
    <property type="component" value="Unassembled WGS sequence"/>
</dbReference>
<dbReference type="PANTHER" id="PTHR30136:SF24">
    <property type="entry name" value="HTH-TYPE TRANSCRIPTIONAL REPRESSOR ALLR"/>
    <property type="match status" value="1"/>
</dbReference>
<dbReference type="Gene3D" id="3.30.450.40">
    <property type="match status" value="1"/>
</dbReference>
<dbReference type="Pfam" id="PF09339">
    <property type="entry name" value="HTH_IclR"/>
    <property type="match status" value="1"/>
</dbReference>
<dbReference type="PROSITE" id="PS51078">
    <property type="entry name" value="ICLR_ED"/>
    <property type="match status" value="1"/>
</dbReference>
<organism evidence="4 5">
    <name type="scientific">Haematobacter massiliensis</name>
    <dbReference type="NCBI Taxonomy" id="195105"/>
    <lineage>
        <taxon>Bacteria</taxon>
        <taxon>Pseudomonadati</taxon>
        <taxon>Pseudomonadota</taxon>
        <taxon>Alphaproteobacteria</taxon>
        <taxon>Rhodobacterales</taxon>
        <taxon>Paracoccaceae</taxon>
        <taxon>Haematobacter</taxon>
    </lineage>
</organism>
<evidence type="ECO:0000256" key="2">
    <source>
        <dbReference type="ARBA" id="ARBA00023125"/>
    </source>
</evidence>
<keyword evidence="1" id="KW-0805">Transcription regulation</keyword>
<dbReference type="STRING" id="195105.CN97_17210"/>
<reference evidence="4 5" key="1">
    <citation type="submission" date="2014-03" db="EMBL/GenBank/DDBJ databases">
        <title>Genome of Haematobacter massiliensis CCUG 47968.</title>
        <authorList>
            <person name="Wang D."/>
            <person name="Wang G."/>
        </authorList>
    </citation>
    <scope>NUCLEOTIDE SEQUENCE [LARGE SCALE GENOMIC DNA]</scope>
    <source>
        <strain evidence="4 5">CCUG 47968</strain>
    </source>
</reference>
<keyword evidence="2" id="KW-0238">DNA-binding</keyword>
<dbReference type="EMBL" id="JGYG01000006">
    <property type="protein sequence ID" value="KFI29398.1"/>
    <property type="molecule type" value="Genomic_DNA"/>
</dbReference>
<evidence type="ECO:0000313" key="4">
    <source>
        <dbReference type="EMBL" id="KFI29398.1"/>
    </source>
</evidence>
<dbReference type="InterPro" id="IPR005471">
    <property type="entry name" value="Tscrpt_reg_IclR_N"/>
</dbReference>
<dbReference type="InterPro" id="IPR029016">
    <property type="entry name" value="GAF-like_dom_sf"/>
</dbReference>
<accession>A0A086Y548</accession>
<dbReference type="InterPro" id="IPR014757">
    <property type="entry name" value="Tscrpt_reg_IclR_C"/>
</dbReference>
<dbReference type="OrthoDB" id="6057486at2"/>
<name>A0A086Y548_9RHOB</name>
<dbReference type="PROSITE" id="PS51077">
    <property type="entry name" value="HTH_ICLR"/>
    <property type="match status" value="1"/>
</dbReference>
<dbReference type="InterPro" id="IPR036390">
    <property type="entry name" value="WH_DNA-bd_sf"/>
</dbReference>
<dbReference type="GO" id="GO:0003700">
    <property type="term" value="F:DNA-binding transcription factor activity"/>
    <property type="evidence" value="ECO:0007669"/>
    <property type="project" value="TreeGrafter"/>
</dbReference>
<dbReference type="SUPFAM" id="SSF46785">
    <property type="entry name" value="Winged helix' DNA-binding domain"/>
    <property type="match status" value="1"/>
</dbReference>
<dbReference type="InterPro" id="IPR050707">
    <property type="entry name" value="HTH_MetabolicPath_Reg"/>
</dbReference>
<dbReference type="Pfam" id="PF01614">
    <property type="entry name" value="IclR_C"/>
    <property type="match status" value="1"/>
</dbReference>
<dbReference type="SMART" id="SM00346">
    <property type="entry name" value="HTH_ICLR"/>
    <property type="match status" value="1"/>
</dbReference>
<comment type="caution">
    <text evidence="4">The sequence shown here is derived from an EMBL/GenBank/DDBJ whole genome shotgun (WGS) entry which is preliminary data.</text>
</comment>
<dbReference type="Gene3D" id="1.10.10.10">
    <property type="entry name" value="Winged helix-like DNA-binding domain superfamily/Winged helix DNA-binding domain"/>
    <property type="match status" value="1"/>
</dbReference>
<evidence type="ECO:0000256" key="3">
    <source>
        <dbReference type="ARBA" id="ARBA00023163"/>
    </source>
</evidence>
<dbReference type="PANTHER" id="PTHR30136">
    <property type="entry name" value="HELIX-TURN-HELIX TRANSCRIPTIONAL REGULATOR, ICLR FAMILY"/>
    <property type="match status" value="1"/>
</dbReference>
<evidence type="ECO:0000256" key="1">
    <source>
        <dbReference type="ARBA" id="ARBA00023015"/>
    </source>
</evidence>
<evidence type="ECO:0000313" key="5">
    <source>
        <dbReference type="Proteomes" id="UP000028826"/>
    </source>
</evidence>
<dbReference type="InterPro" id="IPR036388">
    <property type="entry name" value="WH-like_DNA-bd_sf"/>
</dbReference>
<keyword evidence="3" id="KW-0804">Transcription</keyword>
<dbReference type="AlphaFoldDB" id="A0A086Y548"/>
<dbReference type="eggNOG" id="COG1414">
    <property type="taxonomic scope" value="Bacteria"/>
</dbReference>
<dbReference type="SUPFAM" id="SSF55781">
    <property type="entry name" value="GAF domain-like"/>
    <property type="match status" value="1"/>
</dbReference>
<gene>
    <name evidence="4" type="ORF">CN97_17210</name>
</gene>
<dbReference type="GO" id="GO:0045892">
    <property type="term" value="P:negative regulation of DNA-templated transcription"/>
    <property type="evidence" value="ECO:0007669"/>
    <property type="project" value="TreeGrafter"/>
</dbReference>
<proteinExistence type="predicted"/>